<keyword evidence="1" id="KW-1133">Transmembrane helix</keyword>
<proteinExistence type="predicted"/>
<dbReference type="Proteomes" id="UP000887116">
    <property type="component" value="Unassembled WGS sequence"/>
</dbReference>
<dbReference type="OrthoDB" id="6436033at2759"/>
<comment type="caution">
    <text evidence="2">The sequence shown here is derived from an EMBL/GenBank/DDBJ whole genome shotgun (WGS) entry which is preliminary data.</text>
</comment>
<organism evidence="2 3">
    <name type="scientific">Trichonephila clavata</name>
    <name type="common">Joro spider</name>
    <name type="synonym">Nephila clavata</name>
    <dbReference type="NCBI Taxonomy" id="2740835"/>
    <lineage>
        <taxon>Eukaryota</taxon>
        <taxon>Metazoa</taxon>
        <taxon>Ecdysozoa</taxon>
        <taxon>Arthropoda</taxon>
        <taxon>Chelicerata</taxon>
        <taxon>Arachnida</taxon>
        <taxon>Araneae</taxon>
        <taxon>Araneomorphae</taxon>
        <taxon>Entelegynae</taxon>
        <taxon>Araneoidea</taxon>
        <taxon>Nephilidae</taxon>
        <taxon>Trichonephila</taxon>
    </lineage>
</organism>
<sequence>ISTQIKGYEDFRLFFLSLNLAFLPLLLAAGICYGVRDLITVEAAKMALQSFVMFLIFISGTIGIPMYLGAVWAMYSFSLPKGTYVENFVRLKNAATLDEYREANENIPNSEISALDSSASIGFESESESVEQFMIES</sequence>
<keyword evidence="3" id="KW-1185">Reference proteome</keyword>
<keyword evidence="1" id="KW-0812">Transmembrane</keyword>
<gene>
    <name evidence="2" type="primary">NCL1_33597</name>
    <name evidence="2" type="ORF">TNCT_186942</name>
</gene>
<name>A0A8X6H590_TRICU</name>
<evidence type="ECO:0000313" key="2">
    <source>
        <dbReference type="EMBL" id="GFQ67352.1"/>
    </source>
</evidence>
<evidence type="ECO:0000256" key="1">
    <source>
        <dbReference type="SAM" id="Phobius"/>
    </source>
</evidence>
<keyword evidence="1" id="KW-0472">Membrane</keyword>
<feature type="transmembrane region" description="Helical" evidence="1">
    <location>
        <begin position="13"/>
        <end position="35"/>
    </location>
</feature>
<dbReference type="AlphaFoldDB" id="A0A8X6H590"/>
<reference evidence="2" key="1">
    <citation type="submission" date="2020-07" db="EMBL/GenBank/DDBJ databases">
        <title>Multicomponent nature underlies the extraordinary mechanical properties of spider dragline silk.</title>
        <authorList>
            <person name="Kono N."/>
            <person name="Nakamura H."/>
            <person name="Mori M."/>
            <person name="Yoshida Y."/>
            <person name="Ohtoshi R."/>
            <person name="Malay A.D."/>
            <person name="Moran D.A.P."/>
            <person name="Tomita M."/>
            <person name="Numata K."/>
            <person name="Arakawa K."/>
        </authorList>
    </citation>
    <scope>NUCLEOTIDE SEQUENCE</scope>
</reference>
<feature type="transmembrane region" description="Helical" evidence="1">
    <location>
        <begin position="47"/>
        <end position="75"/>
    </location>
</feature>
<dbReference type="EMBL" id="BMAO01000507">
    <property type="protein sequence ID" value="GFQ67352.1"/>
    <property type="molecule type" value="Genomic_DNA"/>
</dbReference>
<feature type="non-terminal residue" evidence="2">
    <location>
        <position position="1"/>
    </location>
</feature>
<evidence type="ECO:0000313" key="3">
    <source>
        <dbReference type="Proteomes" id="UP000887116"/>
    </source>
</evidence>
<accession>A0A8X6H590</accession>
<protein>
    <submittedName>
        <fullName evidence="2">Uncharacterized protein</fullName>
    </submittedName>
</protein>